<protein>
    <submittedName>
        <fullName evidence="8">Cyclohexanone monooxygenase</fullName>
    </submittedName>
</protein>
<keyword evidence="5" id="KW-0521">NADP</keyword>
<dbReference type="GO" id="GO:0004499">
    <property type="term" value="F:N,N-dimethylaniline monooxygenase activity"/>
    <property type="evidence" value="ECO:0007669"/>
    <property type="project" value="InterPro"/>
</dbReference>
<sequence>MKRVDAKKIDVLVVGAGFAGVYLTHQFRENGLSVQTVEAGQDVGGTWYWNRYPGARCDVPSVEYSYSFSKDLEKEWTWSEKYAPQPEILKYIQHVADRFDVRKDILFNTRVVKAHYVEKGNIWLVQTDDGKLFEANYFILATGNLSVPRLPSFKNMADFKGEFYHTGGWPTTPVDFKGKRVAVIGTGSSGIQSIPVIAEDAAQLTVFIKDSNYTLPAGNQALTPDFTQAVKDNYPRIRRKARETWGGILFNTNPTVESVTDVLSDIPRQSERTLGSYSKEEVHQMMEDKYLGTGLGFVTNFPDIQYDETTDLRLREYLNERIWTLVDDPKKAAALIPKSPHYADRRPVIDTNYYQTFNRDNVEIVDVNNEPIIEFYEQGIRTNANDYAFDAIVCATGFDAMTGAINKIDIVGREGQVLKEKWMTGPRTYLGLMTNNFPNMFMIAGAGSPSVFCNMVLAIEQHVEWVSACINYMKEKGKTTIEAKLEDEDEWVQHCIEVAKPLFVSRGDSWYVGANVPGKPRVFMPYIGGMPNYIAKCDEVVKNGYTGFTIQ</sequence>
<dbReference type="PRINTS" id="PR00411">
    <property type="entry name" value="PNDRDTASEI"/>
</dbReference>
<dbReference type="EMBL" id="RAPY01000001">
    <property type="protein sequence ID" value="RKE56320.1"/>
    <property type="molecule type" value="Genomic_DNA"/>
</dbReference>
<dbReference type="AlphaFoldDB" id="A0A420BHZ4"/>
<evidence type="ECO:0000313" key="9">
    <source>
        <dbReference type="Proteomes" id="UP000286246"/>
    </source>
</evidence>
<dbReference type="Gene3D" id="3.50.50.60">
    <property type="entry name" value="FAD/NAD(P)-binding domain"/>
    <property type="match status" value="3"/>
</dbReference>
<dbReference type="SUPFAM" id="SSF51905">
    <property type="entry name" value="FAD/NAD(P)-binding domain"/>
    <property type="match status" value="2"/>
</dbReference>
<dbReference type="PANTHER" id="PTHR43098">
    <property type="entry name" value="L-ORNITHINE N(5)-MONOOXYGENASE-RELATED"/>
    <property type="match status" value="1"/>
</dbReference>
<keyword evidence="6" id="KW-0560">Oxidoreductase</keyword>
<evidence type="ECO:0000256" key="4">
    <source>
        <dbReference type="ARBA" id="ARBA00022827"/>
    </source>
</evidence>
<dbReference type="Pfam" id="PF00743">
    <property type="entry name" value="FMO-like"/>
    <property type="match status" value="1"/>
</dbReference>
<dbReference type="Proteomes" id="UP000286246">
    <property type="component" value="Unassembled WGS sequence"/>
</dbReference>
<keyword evidence="4" id="KW-0274">FAD</keyword>
<evidence type="ECO:0000256" key="3">
    <source>
        <dbReference type="ARBA" id="ARBA00022630"/>
    </source>
</evidence>
<organism evidence="8 9">
    <name type="scientific">Sphingobacterium detergens</name>
    <dbReference type="NCBI Taxonomy" id="1145106"/>
    <lineage>
        <taxon>Bacteria</taxon>
        <taxon>Pseudomonadati</taxon>
        <taxon>Bacteroidota</taxon>
        <taxon>Sphingobacteriia</taxon>
        <taxon>Sphingobacteriales</taxon>
        <taxon>Sphingobacteriaceae</taxon>
        <taxon>Sphingobacterium</taxon>
    </lineage>
</organism>
<dbReference type="GO" id="GO:0050661">
    <property type="term" value="F:NADP binding"/>
    <property type="evidence" value="ECO:0007669"/>
    <property type="project" value="InterPro"/>
</dbReference>
<evidence type="ECO:0000256" key="2">
    <source>
        <dbReference type="ARBA" id="ARBA00010139"/>
    </source>
</evidence>
<dbReference type="OrthoDB" id="9778740at2"/>
<dbReference type="RefSeq" id="WP_120259243.1">
    <property type="nucleotide sequence ID" value="NZ_RAPY01000001.1"/>
</dbReference>
<proteinExistence type="inferred from homology"/>
<gene>
    <name evidence="8" type="ORF">DFQ12_1177</name>
</gene>
<evidence type="ECO:0000256" key="5">
    <source>
        <dbReference type="ARBA" id="ARBA00022857"/>
    </source>
</evidence>
<accession>A0A420BHZ4</accession>
<dbReference type="InterPro" id="IPR020946">
    <property type="entry name" value="Flavin_mOase-like"/>
</dbReference>
<evidence type="ECO:0000313" key="8">
    <source>
        <dbReference type="EMBL" id="RKE56320.1"/>
    </source>
</evidence>
<dbReference type="GO" id="GO:0050660">
    <property type="term" value="F:flavin adenine dinucleotide binding"/>
    <property type="evidence" value="ECO:0007669"/>
    <property type="project" value="InterPro"/>
</dbReference>
<keyword evidence="3" id="KW-0285">Flavoprotein</keyword>
<comment type="similarity">
    <text evidence="2">Belongs to the FAD-binding monooxygenase family.</text>
</comment>
<name>A0A420BHZ4_SPHD1</name>
<dbReference type="InterPro" id="IPR050775">
    <property type="entry name" value="FAD-binding_Monooxygenases"/>
</dbReference>
<evidence type="ECO:0000256" key="6">
    <source>
        <dbReference type="ARBA" id="ARBA00023002"/>
    </source>
</evidence>
<reference evidence="8 9" key="1">
    <citation type="submission" date="2018-09" db="EMBL/GenBank/DDBJ databases">
        <title>Genomic Encyclopedia of Type Strains, Phase III (KMG-III): the genomes of soil and plant-associated and newly described type strains.</title>
        <authorList>
            <person name="Whitman W."/>
        </authorList>
    </citation>
    <scope>NUCLEOTIDE SEQUENCE [LARGE SCALE GENOMIC DNA]</scope>
    <source>
        <strain evidence="8 9">CECT 7938</strain>
    </source>
</reference>
<evidence type="ECO:0000256" key="7">
    <source>
        <dbReference type="ARBA" id="ARBA00023033"/>
    </source>
</evidence>
<evidence type="ECO:0000256" key="1">
    <source>
        <dbReference type="ARBA" id="ARBA00001974"/>
    </source>
</evidence>
<comment type="cofactor">
    <cofactor evidence="1">
        <name>FAD</name>
        <dbReference type="ChEBI" id="CHEBI:57692"/>
    </cofactor>
</comment>
<comment type="caution">
    <text evidence="8">The sequence shown here is derived from an EMBL/GenBank/DDBJ whole genome shotgun (WGS) entry which is preliminary data.</text>
</comment>
<keyword evidence="7 8" id="KW-0503">Monooxygenase</keyword>
<dbReference type="PANTHER" id="PTHR43098:SF3">
    <property type="entry name" value="L-ORNITHINE N(5)-MONOOXYGENASE-RELATED"/>
    <property type="match status" value="1"/>
</dbReference>
<dbReference type="InterPro" id="IPR036188">
    <property type="entry name" value="FAD/NAD-bd_sf"/>
</dbReference>
<keyword evidence="9" id="KW-1185">Reference proteome</keyword>